<feature type="region of interest" description="Disordered" evidence="2">
    <location>
        <begin position="195"/>
        <end position="214"/>
    </location>
</feature>
<dbReference type="PANTHER" id="PTHR14334:SF1">
    <property type="entry name" value="B-CELL ANTIGEN RECEPTOR COMPLEX-ASSOCIATED PROTEIN ALPHA CHAIN"/>
    <property type="match status" value="1"/>
</dbReference>
<dbReference type="AlphaFoldDB" id="A0A6G0HI35"/>
<comment type="caution">
    <text evidence="6">The sequence shown here is derived from an EMBL/GenBank/DDBJ whole genome shotgun (WGS) entry which is preliminary data.</text>
</comment>
<dbReference type="Pfam" id="PF13927">
    <property type="entry name" value="Ig_3"/>
    <property type="match status" value="1"/>
</dbReference>
<dbReference type="InterPro" id="IPR013783">
    <property type="entry name" value="Ig-like_fold"/>
</dbReference>
<name>A0A6G0HI35_LARCR</name>
<dbReference type="InterPro" id="IPR003599">
    <property type="entry name" value="Ig_sub"/>
</dbReference>
<dbReference type="SMART" id="SM00409">
    <property type="entry name" value="IG"/>
    <property type="match status" value="1"/>
</dbReference>
<keyword evidence="3" id="KW-0472">Membrane</keyword>
<dbReference type="PANTHER" id="PTHR14334">
    <property type="entry name" value="B-CELL ANTIGEN RECEPTOR COMPLEX-ASSOCIATED PROTEIN"/>
    <property type="match status" value="1"/>
</dbReference>
<feature type="signal peptide" evidence="4">
    <location>
        <begin position="1"/>
        <end position="24"/>
    </location>
</feature>
<keyword evidence="3" id="KW-1133">Transmembrane helix</keyword>
<gene>
    <name evidence="6" type="ORF">D5F01_LYC22479</name>
</gene>
<dbReference type="Gene3D" id="2.60.40.10">
    <property type="entry name" value="Immunoglobulins"/>
    <property type="match status" value="1"/>
</dbReference>
<sequence>MKLLLSSMLLASLCALSSWSVSSGVPVVTQTPDVSVTEGETVNITCCWRGEDVRMSVNWLKNQTVIKTELKYPNNSQASLQKERSGCSYLTLMNITREDSGRYTCRLSVEIPELRMYQGNGTVITVTARDNNNEDYNASGDEDEGPATKALPVYITAPLAVVVPLLLITLVCFCALKRRQASSAARVIYEVPHTDSEEADMDKRSTSSSTGSSQWCQVPVYESFDYFERVQTKESG</sequence>
<evidence type="ECO:0000256" key="2">
    <source>
        <dbReference type="SAM" id="MobiDB-lite"/>
    </source>
</evidence>
<keyword evidence="3" id="KW-0812">Transmembrane</keyword>
<dbReference type="Proteomes" id="UP000424527">
    <property type="component" value="Unassembled WGS sequence"/>
</dbReference>
<dbReference type="PROSITE" id="PS50835">
    <property type="entry name" value="IG_LIKE"/>
    <property type="match status" value="1"/>
</dbReference>
<dbReference type="SUPFAM" id="SSF48726">
    <property type="entry name" value="Immunoglobulin"/>
    <property type="match status" value="1"/>
</dbReference>
<dbReference type="InterPro" id="IPR036179">
    <property type="entry name" value="Ig-like_dom_sf"/>
</dbReference>
<dbReference type="InterPro" id="IPR003598">
    <property type="entry name" value="Ig_sub2"/>
</dbReference>
<dbReference type="GO" id="GO:0019815">
    <property type="term" value="C:B cell receptor complex"/>
    <property type="evidence" value="ECO:0007669"/>
    <property type="project" value="TreeGrafter"/>
</dbReference>
<protein>
    <recommendedName>
        <fullName evidence="5">Ig-like domain-containing protein</fullName>
    </recommendedName>
</protein>
<proteinExistence type="predicted"/>
<dbReference type="GO" id="GO:0009897">
    <property type="term" value="C:external side of plasma membrane"/>
    <property type="evidence" value="ECO:0007669"/>
    <property type="project" value="TreeGrafter"/>
</dbReference>
<keyword evidence="4" id="KW-0732">Signal</keyword>
<dbReference type="InterPro" id="IPR007110">
    <property type="entry name" value="Ig-like_dom"/>
</dbReference>
<evidence type="ECO:0000256" key="4">
    <source>
        <dbReference type="SAM" id="SignalP"/>
    </source>
</evidence>
<evidence type="ECO:0000313" key="6">
    <source>
        <dbReference type="EMBL" id="KAE8278899.1"/>
    </source>
</evidence>
<accession>A0A6G0HI35</accession>
<feature type="compositionally biased region" description="Basic and acidic residues" evidence="2">
    <location>
        <begin position="195"/>
        <end position="205"/>
    </location>
</feature>
<feature type="transmembrane region" description="Helical" evidence="3">
    <location>
        <begin position="153"/>
        <end position="176"/>
    </location>
</feature>
<dbReference type="GO" id="GO:0030183">
    <property type="term" value="P:B cell differentiation"/>
    <property type="evidence" value="ECO:0007669"/>
    <property type="project" value="TreeGrafter"/>
</dbReference>
<evidence type="ECO:0000256" key="1">
    <source>
        <dbReference type="ARBA" id="ARBA00023319"/>
    </source>
</evidence>
<reference evidence="6 7" key="1">
    <citation type="submission" date="2019-07" db="EMBL/GenBank/DDBJ databases">
        <title>Chromosome genome assembly for large yellow croaker.</title>
        <authorList>
            <person name="Xiao S."/>
        </authorList>
    </citation>
    <scope>NUCLEOTIDE SEQUENCE [LARGE SCALE GENOMIC DNA]</scope>
    <source>
        <strain evidence="6">JMULYC20181020</strain>
        <tissue evidence="6">Muscle</tissue>
    </source>
</reference>
<dbReference type="GO" id="GO:0050853">
    <property type="term" value="P:B cell receptor signaling pathway"/>
    <property type="evidence" value="ECO:0007669"/>
    <property type="project" value="TreeGrafter"/>
</dbReference>
<dbReference type="EMBL" id="REGW02000023">
    <property type="protein sequence ID" value="KAE8278899.1"/>
    <property type="molecule type" value="Genomic_DNA"/>
</dbReference>
<evidence type="ECO:0000256" key="3">
    <source>
        <dbReference type="SAM" id="Phobius"/>
    </source>
</evidence>
<organism evidence="6 7">
    <name type="scientific">Larimichthys crocea</name>
    <name type="common">Large yellow croaker</name>
    <name type="synonym">Pseudosciaena crocea</name>
    <dbReference type="NCBI Taxonomy" id="215358"/>
    <lineage>
        <taxon>Eukaryota</taxon>
        <taxon>Metazoa</taxon>
        <taxon>Chordata</taxon>
        <taxon>Craniata</taxon>
        <taxon>Vertebrata</taxon>
        <taxon>Euteleostomi</taxon>
        <taxon>Actinopterygii</taxon>
        <taxon>Neopterygii</taxon>
        <taxon>Teleostei</taxon>
        <taxon>Neoteleostei</taxon>
        <taxon>Acanthomorphata</taxon>
        <taxon>Eupercaria</taxon>
        <taxon>Sciaenidae</taxon>
        <taxon>Larimichthys</taxon>
    </lineage>
</organism>
<keyword evidence="1" id="KW-0393">Immunoglobulin domain</keyword>
<evidence type="ECO:0000259" key="5">
    <source>
        <dbReference type="PROSITE" id="PS50835"/>
    </source>
</evidence>
<dbReference type="SMART" id="SM00408">
    <property type="entry name" value="IGc2"/>
    <property type="match status" value="1"/>
</dbReference>
<feature type="domain" description="Ig-like" evidence="5">
    <location>
        <begin position="26"/>
        <end position="115"/>
    </location>
</feature>
<feature type="chain" id="PRO_5026318436" description="Ig-like domain-containing protein" evidence="4">
    <location>
        <begin position="25"/>
        <end position="236"/>
    </location>
</feature>
<dbReference type="CDD" id="cd00099">
    <property type="entry name" value="IgV"/>
    <property type="match status" value="1"/>
</dbReference>
<evidence type="ECO:0000313" key="7">
    <source>
        <dbReference type="Proteomes" id="UP000424527"/>
    </source>
</evidence>
<keyword evidence="7" id="KW-1185">Reference proteome</keyword>